<accession>A0A166G8B4</accession>
<protein>
    <submittedName>
        <fullName evidence="1">Uncharacterized protein</fullName>
    </submittedName>
</protein>
<comment type="caution">
    <text evidence="1">The sequence shown here is derived from an EMBL/GenBank/DDBJ whole genome shotgun (WGS) entry which is preliminary data.</text>
</comment>
<dbReference type="AlphaFoldDB" id="A0A166G8B4"/>
<gene>
    <name evidence="1" type="ORF">DCAR_001189</name>
</gene>
<proteinExistence type="predicted"/>
<organism evidence="1">
    <name type="scientific">Daucus carota subsp. sativus</name>
    <name type="common">Carrot</name>
    <dbReference type="NCBI Taxonomy" id="79200"/>
    <lineage>
        <taxon>Eukaryota</taxon>
        <taxon>Viridiplantae</taxon>
        <taxon>Streptophyta</taxon>
        <taxon>Embryophyta</taxon>
        <taxon>Tracheophyta</taxon>
        <taxon>Spermatophyta</taxon>
        <taxon>Magnoliopsida</taxon>
        <taxon>eudicotyledons</taxon>
        <taxon>Gunneridae</taxon>
        <taxon>Pentapetalae</taxon>
        <taxon>asterids</taxon>
        <taxon>campanulids</taxon>
        <taxon>Apiales</taxon>
        <taxon>Apiaceae</taxon>
        <taxon>Apioideae</taxon>
        <taxon>Scandiceae</taxon>
        <taxon>Daucinae</taxon>
        <taxon>Daucus</taxon>
        <taxon>Daucus sect. Daucus</taxon>
    </lineage>
</organism>
<evidence type="ECO:0000313" key="1">
    <source>
        <dbReference type="EMBL" id="KZN08659.1"/>
    </source>
</evidence>
<sequence>MLRYYYTQWKASEQQAASLALSIEMIVYQQRPWLFVFDAQIMNTQSLRRPGGD</sequence>
<name>A0A166G8B4_DAUCS</name>
<dbReference type="Gramene" id="KZN08659">
    <property type="protein sequence ID" value="KZN08659"/>
    <property type="gene ID" value="DCAR_001189"/>
</dbReference>
<reference evidence="1" key="1">
    <citation type="journal article" date="2016" name="Nat. Genet.">
        <title>A high-quality carrot genome assembly provides new insights into carotenoid accumulation and asterid genome evolution.</title>
        <authorList>
            <person name="Iorizzo M."/>
            <person name="Ellison S."/>
            <person name="Senalik D."/>
            <person name="Zeng P."/>
            <person name="Satapoomin P."/>
            <person name="Huang J."/>
            <person name="Bowman M."/>
            <person name="Iovene M."/>
            <person name="Sanseverino W."/>
            <person name="Cavagnaro P."/>
            <person name="Yildiz M."/>
            <person name="Macko-Podgorni A."/>
            <person name="Moranska E."/>
            <person name="Grzebelus E."/>
            <person name="Grzebelus D."/>
            <person name="Ashrafi H."/>
            <person name="Zheng Z."/>
            <person name="Cheng S."/>
            <person name="Spooner D."/>
            <person name="Van Deynze A."/>
            <person name="Simon P."/>
        </authorList>
    </citation>
    <scope>NUCLEOTIDE SEQUENCE [LARGE SCALE GENOMIC DNA]</scope>
    <source>
        <tissue evidence="1">Leaf</tissue>
    </source>
</reference>
<dbReference type="EMBL" id="LNRQ01000001">
    <property type="protein sequence ID" value="KZN08659.1"/>
    <property type="molecule type" value="Genomic_DNA"/>
</dbReference>